<name>A0A518B6Y4_9BACT</name>
<keyword evidence="2" id="KW-1185">Reference proteome</keyword>
<organism evidence="1 2">
    <name type="scientific">Kolteria novifilia</name>
    <dbReference type="NCBI Taxonomy" id="2527975"/>
    <lineage>
        <taxon>Bacteria</taxon>
        <taxon>Pseudomonadati</taxon>
        <taxon>Planctomycetota</taxon>
        <taxon>Planctomycetia</taxon>
        <taxon>Kolteriales</taxon>
        <taxon>Kolteriaceae</taxon>
        <taxon>Kolteria</taxon>
    </lineage>
</organism>
<accession>A0A518B6Y4</accession>
<protein>
    <submittedName>
        <fullName evidence="1">Uncharacterized protein</fullName>
    </submittedName>
</protein>
<dbReference type="Proteomes" id="UP000317093">
    <property type="component" value="Chromosome"/>
</dbReference>
<dbReference type="EMBL" id="CP036279">
    <property type="protein sequence ID" value="QDU62722.1"/>
    <property type="molecule type" value="Genomic_DNA"/>
</dbReference>
<evidence type="ECO:0000313" key="1">
    <source>
        <dbReference type="EMBL" id="QDU62722.1"/>
    </source>
</evidence>
<sequence length="321" mass="36511">MHERRVDLRNWWLWALLALFVLAPSAQAGDRYYLILFGSESDPKRAKHTHTYGTVFRASGDLADPSQCRLEAYTISWMPADLKIKVLRMWPEPGANLGLFETFAWAESNCMSTDFWGPYEIRHRQFCRVIRRLTILEGGTIKYQCIDPLLGIRNNVSDCIHALSDIDATTGRLRYPLILFGKAATNHIAKRVVRNRAQIHRCENKEWLVRRLGLEAMGFRHRHECVTPKKSLSRRQMREIERAPYGVRCWPRPDFIIPAGACHDQRISLSLESSDPGELSITSDLAAKAGVSSTATYEPHVIVDLKVDEAPALEASLPTTN</sequence>
<gene>
    <name evidence="1" type="ORF">Pan216_35910</name>
</gene>
<dbReference type="OrthoDB" id="213465at2"/>
<dbReference type="RefSeq" id="WP_145259664.1">
    <property type="nucleotide sequence ID" value="NZ_CP036279.1"/>
</dbReference>
<dbReference type="KEGG" id="knv:Pan216_35910"/>
<evidence type="ECO:0000313" key="2">
    <source>
        <dbReference type="Proteomes" id="UP000317093"/>
    </source>
</evidence>
<proteinExistence type="predicted"/>
<reference evidence="1 2" key="1">
    <citation type="submission" date="2019-02" db="EMBL/GenBank/DDBJ databases">
        <title>Deep-cultivation of Planctomycetes and their phenomic and genomic characterization uncovers novel biology.</title>
        <authorList>
            <person name="Wiegand S."/>
            <person name="Jogler M."/>
            <person name="Boedeker C."/>
            <person name="Pinto D."/>
            <person name="Vollmers J."/>
            <person name="Rivas-Marin E."/>
            <person name="Kohn T."/>
            <person name="Peeters S.H."/>
            <person name="Heuer A."/>
            <person name="Rast P."/>
            <person name="Oberbeckmann S."/>
            <person name="Bunk B."/>
            <person name="Jeske O."/>
            <person name="Meyerdierks A."/>
            <person name="Storesund J.E."/>
            <person name="Kallscheuer N."/>
            <person name="Luecker S."/>
            <person name="Lage O.M."/>
            <person name="Pohl T."/>
            <person name="Merkel B.J."/>
            <person name="Hornburger P."/>
            <person name="Mueller R.-W."/>
            <person name="Bruemmer F."/>
            <person name="Labrenz M."/>
            <person name="Spormann A.M."/>
            <person name="Op den Camp H."/>
            <person name="Overmann J."/>
            <person name="Amann R."/>
            <person name="Jetten M.S.M."/>
            <person name="Mascher T."/>
            <person name="Medema M.H."/>
            <person name="Devos D.P."/>
            <person name="Kaster A.-K."/>
            <person name="Ovreas L."/>
            <person name="Rohde M."/>
            <person name="Galperin M.Y."/>
            <person name="Jogler C."/>
        </authorList>
    </citation>
    <scope>NUCLEOTIDE SEQUENCE [LARGE SCALE GENOMIC DNA]</scope>
    <source>
        <strain evidence="1 2">Pan216</strain>
    </source>
</reference>
<dbReference type="AlphaFoldDB" id="A0A518B6Y4"/>